<name>A0AA88WS69_9ASTE</name>
<keyword evidence="6" id="KW-0805">Transcription regulation</keyword>
<gene>
    <name evidence="10" type="ORF">RJ639_036108</name>
</gene>
<feature type="domain" description="C2H2-type" evidence="9">
    <location>
        <begin position="67"/>
        <end position="88"/>
    </location>
</feature>
<protein>
    <recommendedName>
        <fullName evidence="9">C2H2-type domain-containing protein</fullName>
    </recommendedName>
</protein>
<evidence type="ECO:0000256" key="7">
    <source>
        <dbReference type="ARBA" id="ARBA00023163"/>
    </source>
</evidence>
<evidence type="ECO:0000256" key="4">
    <source>
        <dbReference type="ARBA" id="ARBA00022771"/>
    </source>
</evidence>
<evidence type="ECO:0000256" key="6">
    <source>
        <dbReference type="ARBA" id="ARBA00023015"/>
    </source>
</evidence>
<dbReference type="EMBL" id="JAVXUP010000249">
    <property type="protein sequence ID" value="KAK3032937.1"/>
    <property type="molecule type" value="Genomic_DNA"/>
</dbReference>
<keyword evidence="2" id="KW-0479">Metal-binding</keyword>
<keyword evidence="8" id="KW-0539">Nucleus</keyword>
<evidence type="ECO:0000313" key="10">
    <source>
        <dbReference type="EMBL" id="KAK3032937.1"/>
    </source>
</evidence>
<evidence type="ECO:0000313" key="11">
    <source>
        <dbReference type="Proteomes" id="UP001188597"/>
    </source>
</evidence>
<accession>A0AA88WS69</accession>
<dbReference type="Proteomes" id="UP001188597">
    <property type="component" value="Unassembled WGS sequence"/>
</dbReference>
<dbReference type="GO" id="GO:0005634">
    <property type="term" value="C:nucleus"/>
    <property type="evidence" value="ECO:0007669"/>
    <property type="project" value="UniProtKB-SubCell"/>
</dbReference>
<keyword evidence="4" id="KW-0863">Zinc-finger</keyword>
<dbReference type="Pfam" id="PF13912">
    <property type="entry name" value="zf-C2H2_6"/>
    <property type="match status" value="2"/>
</dbReference>
<evidence type="ECO:0000256" key="2">
    <source>
        <dbReference type="ARBA" id="ARBA00022723"/>
    </source>
</evidence>
<comment type="subcellular location">
    <subcellularLocation>
        <location evidence="1">Nucleus</location>
    </subcellularLocation>
</comment>
<dbReference type="GO" id="GO:0008270">
    <property type="term" value="F:zinc ion binding"/>
    <property type="evidence" value="ECO:0007669"/>
    <property type="project" value="UniProtKB-KW"/>
</dbReference>
<sequence length="91" mass="9843">MANCLVTLSRGGQYDAQAAFQVASSSARHFSSFQALGGNRASHKKPRLMGDDLHLNSCSQPAKPKMHECSICGLEFGLGQALRGHMRQQVL</sequence>
<keyword evidence="3" id="KW-0677">Repeat</keyword>
<dbReference type="PANTHER" id="PTHR26374">
    <property type="entry name" value="ZINC FINGER PROTEIN ZAT5"/>
    <property type="match status" value="1"/>
</dbReference>
<comment type="caution">
    <text evidence="10">The sequence shown here is derived from an EMBL/GenBank/DDBJ whole genome shotgun (WGS) entry which is preliminary data.</text>
</comment>
<organism evidence="10 11">
    <name type="scientific">Escallonia herrerae</name>
    <dbReference type="NCBI Taxonomy" id="1293975"/>
    <lineage>
        <taxon>Eukaryota</taxon>
        <taxon>Viridiplantae</taxon>
        <taxon>Streptophyta</taxon>
        <taxon>Embryophyta</taxon>
        <taxon>Tracheophyta</taxon>
        <taxon>Spermatophyta</taxon>
        <taxon>Magnoliopsida</taxon>
        <taxon>eudicotyledons</taxon>
        <taxon>Gunneridae</taxon>
        <taxon>Pentapetalae</taxon>
        <taxon>asterids</taxon>
        <taxon>campanulids</taxon>
        <taxon>Escalloniales</taxon>
        <taxon>Escalloniaceae</taxon>
        <taxon>Escallonia</taxon>
    </lineage>
</organism>
<evidence type="ECO:0000256" key="5">
    <source>
        <dbReference type="ARBA" id="ARBA00022833"/>
    </source>
</evidence>
<reference evidence="10" key="1">
    <citation type="submission" date="2022-12" db="EMBL/GenBank/DDBJ databases">
        <title>Draft genome assemblies for two species of Escallonia (Escalloniales).</title>
        <authorList>
            <person name="Chanderbali A."/>
            <person name="Dervinis C."/>
            <person name="Anghel I."/>
            <person name="Soltis D."/>
            <person name="Soltis P."/>
            <person name="Zapata F."/>
        </authorList>
    </citation>
    <scope>NUCLEOTIDE SEQUENCE</scope>
    <source>
        <strain evidence="10">UCBG64.0493</strain>
        <tissue evidence="10">Leaf</tissue>
    </source>
</reference>
<dbReference type="PANTHER" id="PTHR26374:SF471">
    <property type="entry name" value="OS03G0279700 PROTEIN"/>
    <property type="match status" value="1"/>
</dbReference>
<keyword evidence="5" id="KW-0862">Zinc</keyword>
<evidence type="ECO:0000259" key="9">
    <source>
        <dbReference type="Pfam" id="PF13912"/>
    </source>
</evidence>
<feature type="domain" description="C2H2-type" evidence="9">
    <location>
        <begin position="30"/>
        <end position="46"/>
    </location>
</feature>
<evidence type="ECO:0000256" key="1">
    <source>
        <dbReference type="ARBA" id="ARBA00004123"/>
    </source>
</evidence>
<evidence type="ECO:0000256" key="3">
    <source>
        <dbReference type="ARBA" id="ARBA00022737"/>
    </source>
</evidence>
<evidence type="ECO:0000256" key="8">
    <source>
        <dbReference type="ARBA" id="ARBA00023242"/>
    </source>
</evidence>
<keyword evidence="11" id="KW-1185">Reference proteome</keyword>
<keyword evidence="7" id="KW-0804">Transcription</keyword>
<dbReference type="AlphaFoldDB" id="A0AA88WS69"/>
<dbReference type="InterPro" id="IPR013087">
    <property type="entry name" value="Znf_C2H2_type"/>
</dbReference>
<proteinExistence type="predicted"/>